<name>A0A6N4UTI6_9MYCO</name>
<accession>A0A6N4UTI6</accession>
<reference evidence="2 3" key="1">
    <citation type="journal article" date="2019" name="Emerg. Microbes Infect.">
        <title>Comprehensive subspecies identification of 175 nontuberculous mycobacteria species based on 7547 genomic profiles.</title>
        <authorList>
            <person name="Matsumoto Y."/>
            <person name="Kinjo T."/>
            <person name="Motooka D."/>
            <person name="Nabeya D."/>
            <person name="Jung N."/>
            <person name="Uechi K."/>
            <person name="Horii T."/>
            <person name="Iida T."/>
            <person name="Fujita J."/>
            <person name="Nakamura S."/>
        </authorList>
    </citation>
    <scope>NUCLEOTIDE SEQUENCE [LARGE SCALE GENOMIC DNA]</scope>
    <source>
        <strain evidence="2 3">JCM 12272</strain>
    </source>
</reference>
<gene>
    <name evidence="2" type="ORF">MALV_35010</name>
</gene>
<dbReference type="AlphaFoldDB" id="A0A6N4UTI6"/>
<dbReference type="Proteomes" id="UP000466906">
    <property type="component" value="Chromosome"/>
</dbReference>
<dbReference type="PROSITE" id="PS51257">
    <property type="entry name" value="PROKAR_LIPOPROTEIN"/>
    <property type="match status" value="1"/>
</dbReference>
<evidence type="ECO:0000313" key="3">
    <source>
        <dbReference type="Proteomes" id="UP000466906"/>
    </source>
</evidence>
<feature type="compositionally biased region" description="Polar residues" evidence="1">
    <location>
        <begin position="168"/>
        <end position="187"/>
    </location>
</feature>
<evidence type="ECO:0008006" key="4">
    <source>
        <dbReference type="Google" id="ProtNLM"/>
    </source>
</evidence>
<dbReference type="EMBL" id="AP022565">
    <property type="protein sequence ID" value="BBX28376.1"/>
    <property type="molecule type" value="Genomic_DNA"/>
</dbReference>
<feature type="region of interest" description="Disordered" evidence="1">
    <location>
        <begin position="168"/>
        <end position="203"/>
    </location>
</feature>
<sequence>MIRAFIVGLAVLAVAGCGSESTSAESSSPAATSAEAAASDEQQIRDLIGEQKAALVGFDFGRMAELTCAQYRDAVLAQPDTMFPPLSEAGTPEELAAKPVDVLTDALKRQYPTASDATIGQLVDALIRYDEPAYKAANLEILRQTTTLTIDKTENIKVTGDHATADLTMSWNSEGKPPSTSTQSNSFLKEDGRWMDCQDPSAE</sequence>
<proteinExistence type="predicted"/>
<dbReference type="RefSeq" id="WP_163666001.1">
    <property type="nucleotide sequence ID" value="NZ_AP022565.1"/>
</dbReference>
<keyword evidence="3" id="KW-1185">Reference proteome</keyword>
<protein>
    <recommendedName>
        <fullName evidence="4">Lipoprotein</fullName>
    </recommendedName>
</protein>
<evidence type="ECO:0000313" key="2">
    <source>
        <dbReference type="EMBL" id="BBX28376.1"/>
    </source>
</evidence>
<dbReference type="KEGG" id="malv:MALV_35010"/>
<organism evidence="2 3">
    <name type="scientific">Mycolicibacterium alvei</name>
    <dbReference type="NCBI Taxonomy" id="67081"/>
    <lineage>
        <taxon>Bacteria</taxon>
        <taxon>Bacillati</taxon>
        <taxon>Actinomycetota</taxon>
        <taxon>Actinomycetes</taxon>
        <taxon>Mycobacteriales</taxon>
        <taxon>Mycobacteriaceae</taxon>
        <taxon>Mycolicibacterium</taxon>
    </lineage>
</organism>
<evidence type="ECO:0000256" key="1">
    <source>
        <dbReference type="SAM" id="MobiDB-lite"/>
    </source>
</evidence>